<dbReference type="InterPro" id="IPR050364">
    <property type="entry name" value="Cytochrome_P450_fung"/>
</dbReference>
<dbReference type="InterPro" id="IPR036396">
    <property type="entry name" value="Cyt_P450_sf"/>
</dbReference>
<dbReference type="SUPFAM" id="SSF48264">
    <property type="entry name" value="Cytochrome P450"/>
    <property type="match status" value="1"/>
</dbReference>
<evidence type="ECO:0000313" key="7">
    <source>
        <dbReference type="Proteomes" id="UP001206595"/>
    </source>
</evidence>
<feature type="binding site" description="axial binding residue" evidence="4">
    <location>
        <position position="498"/>
    </location>
    <ligand>
        <name>heme</name>
        <dbReference type="ChEBI" id="CHEBI:30413"/>
    </ligand>
    <ligandPart>
        <name>Fe</name>
        <dbReference type="ChEBI" id="CHEBI:18248"/>
    </ligandPart>
</feature>
<dbReference type="PROSITE" id="PS00086">
    <property type="entry name" value="CYTOCHROME_P450"/>
    <property type="match status" value="1"/>
</dbReference>
<dbReference type="GO" id="GO:0005506">
    <property type="term" value="F:iron ion binding"/>
    <property type="evidence" value="ECO:0007669"/>
    <property type="project" value="InterPro"/>
</dbReference>
<dbReference type="GO" id="GO:0016705">
    <property type="term" value="F:oxidoreductase activity, acting on paired donors, with incorporation or reduction of molecular oxygen"/>
    <property type="evidence" value="ECO:0007669"/>
    <property type="project" value="InterPro"/>
</dbReference>
<dbReference type="EMBL" id="MU620902">
    <property type="protein sequence ID" value="KAI8582075.1"/>
    <property type="molecule type" value="Genomic_DNA"/>
</dbReference>
<dbReference type="GO" id="GO:0004497">
    <property type="term" value="F:monooxygenase activity"/>
    <property type="evidence" value="ECO:0007669"/>
    <property type="project" value="UniProtKB-KW"/>
</dbReference>
<reference evidence="6" key="2">
    <citation type="journal article" date="2022" name="Proc. Natl. Acad. Sci. U.S.A.">
        <title>Diploid-dominant life cycles characterize the early evolution of Fungi.</title>
        <authorList>
            <person name="Amses K.R."/>
            <person name="Simmons D.R."/>
            <person name="Longcore J.E."/>
            <person name="Mondo S.J."/>
            <person name="Seto K."/>
            <person name="Jeronimo G.H."/>
            <person name="Bonds A.E."/>
            <person name="Quandt C.A."/>
            <person name="Davis W.J."/>
            <person name="Chang Y."/>
            <person name="Federici B.A."/>
            <person name="Kuo A."/>
            <person name="LaButti K."/>
            <person name="Pangilinan J."/>
            <person name="Andreopoulos W."/>
            <person name="Tritt A."/>
            <person name="Riley R."/>
            <person name="Hundley H."/>
            <person name="Johnson J."/>
            <person name="Lipzen A."/>
            <person name="Barry K."/>
            <person name="Lang B.F."/>
            <person name="Cuomo C.A."/>
            <person name="Buchler N.E."/>
            <person name="Grigoriev I.V."/>
            <person name="Spatafora J.W."/>
            <person name="Stajich J.E."/>
            <person name="James T.Y."/>
        </authorList>
    </citation>
    <scope>NUCLEOTIDE SEQUENCE</scope>
    <source>
        <strain evidence="6">AG</strain>
    </source>
</reference>
<dbReference type="RefSeq" id="XP_051447079.1">
    <property type="nucleotide sequence ID" value="XM_051587003.1"/>
</dbReference>
<dbReference type="InterPro" id="IPR002401">
    <property type="entry name" value="Cyt_P450_E_grp-I"/>
</dbReference>
<gene>
    <name evidence="6" type="ORF">K450DRAFT_228885</name>
</gene>
<dbReference type="Pfam" id="PF00067">
    <property type="entry name" value="p450"/>
    <property type="match status" value="1"/>
</dbReference>
<name>A0AAD5HF57_UMBRA</name>
<dbReference type="PANTHER" id="PTHR46300">
    <property type="entry name" value="P450, PUTATIVE (EUROFUNG)-RELATED-RELATED"/>
    <property type="match status" value="1"/>
</dbReference>
<dbReference type="GO" id="GO:0020037">
    <property type="term" value="F:heme binding"/>
    <property type="evidence" value="ECO:0007669"/>
    <property type="project" value="InterPro"/>
</dbReference>
<keyword evidence="2 5" id="KW-0560">Oxidoreductase</keyword>
<dbReference type="PRINTS" id="PR00463">
    <property type="entry name" value="EP450I"/>
</dbReference>
<dbReference type="InterPro" id="IPR001128">
    <property type="entry name" value="Cyt_P450"/>
</dbReference>
<proteinExistence type="inferred from homology"/>
<keyword evidence="1 4" id="KW-0479">Metal-binding</keyword>
<organism evidence="6 7">
    <name type="scientific">Umbelopsis ramanniana AG</name>
    <dbReference type="NCBI Taxonomy" id="1314678"/>
    <lineage>
        <taxon>Eukaryota</taxon>
        <taxon>Fungi</taxon>
        <taxon>Fungi incertae sedis</taxon>
        <taxon>Mucoromycota</taxon>
        <taxon>Mucoromycotina</taxon>
        <taxon>Umbelopsidomycetes</taxon>
        <taxon>Umbelopsidales</taxon>
        <taxon>Umbelopsidaceae</taxon>
        <taxon>Umbelopsis</taxon>
    </lineage>
</organism>
<evidence type="ECO:0000256" key="2">
    <source>
        <dbReference type="ARBA" id="ARBA00023002"/>
    </source>
</evidence>
<sequence length="556" mass="61838">MAILGFSILGIIGSAFAYFIATALSGIIWKDSKADGTPKDAWPPSPNGLPYIWNGLKFLGGSPYEKFTEWSTELGVLFSVQLGFKQIIVANDADLVKELFVDQQQYNSGKITGDLVEGAMTDSGHTVFTAPFAEYWRSIRKAIHGTVGKAHVGQFNELFDSQSRKLVSLLAAKVDESSANQINPRSVVEYIALTTALSITAGKTYNAEDLDLVRIVEDLEEMERLQSAKYTRLAAFFPWLKAALGFKNLILGDKDLNNLRSKMLNPFYDMMVETEEKIQEKQPQVSSICAKLLAIESVPGAVVDGKMSGPVPFKKEQALVNITHITHHAYTYISSALNTLIQRLATEEQVQEQAYNEIVDMLAGKPVLDFKTKDLVGKMPYLGAVIKESLRMNPPQTLFAHAARADESFAYKDQVYRIDNRNEIVANLDAIHFDSKRYTTKDGHGPKEFYPARFLPPHAPKGFSTLSSYDLYTLNSGEDKARDLSRDHLAFGAGRRICLGAEVTERTLLSTMVQLLHHYKLSGGDVHSKKHHLTSVYGWTGRTELIGGDIKFTPRQ</sequence>
<keyword evidence="5" id="KW-0503">Monooxygenase</keyword>
<evidence type="ECO:0000256" key="3">
    <source>
        <dbReference type="ARBA" id="ARBA00023004"/>
    </source>
</evidence>
<evidence type="ECO:0000313" key="6">
    <source>
        <dbReference type="EMBL" id="KAI8582075.1"/>
    </source>
</evidence>
<keyword evidence="7" id="KW-1185">Reference proteome</keyword>
<dbReference type="GeneID" id="75912350"/>
<comment type="caution">
    <text evidence="6">The sequence shown here is derived from an EMBL/GenBank/DDBJ whole genome shotgun (WGS) entry which is preliminary data.</text>
</comment>
<keyword evidence="4 5" id="KW-0349">Heme</keyword>
<dbReference type="Proteomes" id="UP001206595">
    <property type="component" value="Unassembled WGS sequence"/>
</dbReference>
<protein>
    <recommendedName>
        <fullName evidence="8">Cytochrome P450</fullName>
    </recommendedName>
</protein>
<dbReference type="InterPro" id="IPR017972">
    <property type="entry name" value="Cyt_P450_CS"/>
</dbReference>
<dbReference type="AlphaFoldDB" id="A0AAD5HF57"/>
<evidence type="ECO:0000256" key="4">
    <source>
        <dbReference type="PIRSR" id="PIRSR602401-1"/>
    </source>
</evidence>
<reference evidence="6" key="1">
    <citation type="submission" date="2021-06" db="EMBL/GenBank/DDBJ databases">
        <authorList>
            <consortium name="DOE Joint Genome Institute"/>
            <person name="Mondo S.J."/>
            <person name="Amses K.R."/>
            <person name="Simmons D.R."/>
            <person name="Longcore J.E."/>
            <person name="Seto K."/>
            <person name="Alves G.H."/>
            <person name="Bonds A.E."/>
            <person name="Quandt C.A."/>
            <person name="Davis W.J."/>
            <person name="Chang Y."/>
            <person name="Letcher P.M."/>
            <person name="Powell M.J."/>
            <person name="Kuo A."/>
            <person name="Labutti K."/>
            <person name="Pangilinan J."/>
            <person name="Andreopoulos W."/>
            <person name="Tritt A."/>
            <person name="Riley R."/>
            <person name="Hundley H."/>
            <person name="Johnson J."/>
            <person name="Lipzen A."/>
            <person name="Barry K."/>
            <person name="Berbee M.L."/>
            <person name="Buchler N.E."/>
            <person name="Grigoriev I.V."/>
            <person name="Spatafora J.W."/>
            <person name="Stajich J.E."/>
            <person name="James T.Y."/>
        </authorList>
    </citation>
    <scope>NUCLEOTIDE SEQUENCE</scope>
    <source>
        <strain evidence="6">AG</strain>
    </source>
</reference>
<evidence type="ECO:0000256" key="5">
    <source>
        <dbReference type="RuleBase" id="RU000461"/>
    </source>
</evidence>
<accession>A0AAD5HF57</accession>
<keyword evidence="3 4" id="KW-0408">Iron</keyword>
<dbReference type="PANTHER" id="PTHR46300:SF11">
    <property type="entry name" value="OXIDOREDUCTASE, PUTATIVE-RELATED"/>
    <property type="match status" value="1"/>
</dbReference>
<comment type="cofactor">
    <cofactor evidence="4">
        <name>heme</name>
        <dbReference type="ChEBI" id="CHEBI:30413"/>
    </cofactor>
</comment>
<evidence type="ECO:0008006" key="8">
    <source>
        <dbReference type="Google" id="ProtNLM"/>
    </source>
</evidence>
<comment type="similarity">
    <text evidence="5">Belongs to the cytochrome P450 family.</text>
</comment>
<dbReference type="Gene3D" id="1.10.630.10">
    <property type="entry name" value="Cytochrome P450"/>
    <property type="match status" value="1"/>
</dbReference>
<evidence type="ECO:0000256" key="1">
    <source>
        <dbReference type="ARBA" id="ARBA00022723"/>
    </source>
</evidence>